<name>A0ACB7YXF3_9ERIC</name>
<evidence type="ECO:0000313" key="1">
    <source>
        <dbReference type="EMBL" id="KAH7857932.1"/>
    </source>
</evidence>
<accession>A0ACB7YXF3</accession>
<proteinExistence type="predicted"/>
<evidence type="ECO:0000313" key="2">
    <source>
        <dbReference type="Proteomes" id="UP000828048"/>
    </source>
</evidence>
<keyword evidence="2" id="KW-1185">Reference proteome</keyword>
<dbReference type="EMBL" id="CM037153">
    <property type="protein sequence ID" value="KAH7857932.1"/>
    <property type="molecule type" value="Genomic_DNA"/>
</dbReference>
<organism evidence="1 2">
    <name type="scientific">Vaccinium darrowii</name>
    <dbReference type="NCBI Taxonomy" id="229202"/>
    <lineage>
        <taxon>Eukaryota</taxon>
        <taxon>Viridiplantae</taxon>
        <taxon>Streptophyta</taxon>
        <taxon>Embryophyta</taxon>
        <taxon>Tracheophyta</taxon>
        <taxon>Spermatophyta</taxon>
        <taxon>Magnoliopsida</taxon>
        <taxon>eudicotyledons</taxon>
        <taxon>Gunneridae</taxon>
        <taxon>Pentapetalae</taxon>
        <taxon>asterids</taxon>
        <taxon>Ericales</taxon>
        <taxon>Ericaceae</taxon>
        <taxon>Vaccinioideae</taxon>
        <taxon>Vaccinieae</taxon>
        <taxon>Vaccinium</taxon>
    </lineage>
</organism>
<gene>
    <name evidence="1" type="ORF">Vadar_018048</name>
</gene>
<sequence length="218" mass="25061">MTGNNIVVVFDFDKTIIDLDSDNWVLDELGFTDLFNQLLPTMPWNSLMDRMMKEVQSQGKTIGDIVEFIALMDINGGALNQFGMEKLCMEAYLQGQDLWEIVNGGDPEMPAETPENAKAQRKWKIKCGKALFALRGSISKELIEHIRAKEKPKEIWQLLEQLFTKKHTARLQMLENELANTTQGNMTIAQYFQKIKSIYSEISEIDKEEPISEARLRR</sequence>
<comment type="caution">
    <text evidence="1">The sequence shown here is derived from an EMBL/GenBank/DDBJ whole genome shotgun (WGS) entry which is preliminary data.</text>
</comment>
<dbReference type="Proteomes" id="UP000828048">
    <property type="component" value="Chromosome 3"/>
</dbReference>
<protein>
    <submittedName>
        <fullName evidence="1">Uncharacterized protein</fullName>
    </submittedName>
</protein>
<reference evidence="1 2" key="1">
    <citation type="journal article" date="2021" name="Hortic Res">
        <title>High-quality reference genome and annotation aids understanding of berry development for evergreen blueberry (Vaccinium darrowii).</title>
        <authorList>
            <person name="Yu J."/>
            <person name="Hulse-Kemp A.M."/>
            <person name="Babiker E."/>
            <person name="Staton M."/>
        </authorList>
    </citation>
    <scope>NUCLEOTIDE SEQUENCE [LARGE SCALE GENOMIC DNA]</scope>
    <source>
        <strain evidence="2">cv. NJ 8807/NJ 8810</strain>
        <tissue evidence="1">Young leaf</tissue>
    </source>
</reference>